<sequence>MMTLVDSKGKHLSKDETCYANEYTTSQPSSAPTSPSLSPRQQHTNVYIHGLPPSTTDEALYHMCSAYGQIISSKSIIEPKTNLCRGYGFVMYEHLHQAQHAIYCLGLVGYEASFAKVRSDLPKQANLYVSNLPTEYSEQQLESLFVKYNVFSVRILRDVNNNSKGAGFVRLSTHASAQDAIKALDGTALDGSDTPLQVRFAEPPSRRFKPYAKPPAYLYHSSPPFYAMDGYAIPTGYYPYPMPYYYPSYYPPPPASLPNDDVETLTSLTQEKLTLADTTKAQ</sequence>
<reference evidence="1" key="1">
    <citation type="submission" date="2022-04" db="EMBL/GenBank/DDBJ databases">
        <title>Genome of the entomopathogenic fungus Entomophthora muscae.</title>
        <authorList>
            <person name="Elya C."/>
            <person name="Lovett B.R."/>
            <person name="Lee E."/>
            <person name="Macias A.M."/>
            <person name="Hajek A.E."/>
            <person name="De Bivort B.L."/>
            <person name="Kasson M.T."/>
            <person name="De Fine Licht H.H."/>
            <person name="Stajich J.E."/>
        </authorList>
    </citation>
    <scope>NUCLEOTIDE SEQUENCE</scope>
    <source>
        <strain evidence="1">Berkeley</strain>
    </source>
</reference>
<accession>A0ACC2RR80</accession>
<name>A0ACC2RR80_9FUNG</name>
<evidence type="ECO:0000313" key="1">
    <source>
        <dbReference type="EMBL" id="KAJ9052599.1"/>
    </source>
</evidence>
<comment type="caution">
    <text evidence="1">The sequence shown here is derived from an EMBL/GenBank/DDBJ whole genome shotgun (WGS) entry which is preliminary data.</text>
</comment>
<keyword evidence="2" id="KW-1185">Reference proteome</keyword>
<proteinExistence type="predicted"/>
<organism evidence="1 2">
    <name type="scientific">Entomophthora muscae</name>
    <dbReference type="NCBI Taxonomy" id="34485"/>
    <lineage>
        <taxon>Eukaryota</taxon>
        <taxon>Fungi</taxon>
        <taxon>Fungi incertae sedis</taxon>
        <taxon>Zoopagomycota</taxon>
        <taxon>Entomophthoromycotina</taxon>
        <taxon>Entomophthoromycetes</taxon>
        <taxon>Entomophthorales</taxon>
        <taxon>Entomophthoraceae</taxon>
        <taxon>Entomophthora</taxon>
    </lineage>
</organism>
<protein>
    <submittedName>
        <fullName evidence="1">Uncharacterized protein</fullName>
    </submittedName>
</protein>
<gene>
    <name evidence="1" type="ORF">DSO57_1032615</name>
</gene>
<dbReference type="EMBL" id="QTSX02006636">
    <property type="protein sequence ID" value="KAJ9052599.1"/>
    <property type="molecule type" value="Genomic_DNA"/>
</dbReference>
<evidence type="ECO:0000313" key="2">
    <source>
        <dbReference type="Proteomes" id="UP001165960"/>
    </source>
</evidence>
<dbReference type="Proteomes" id="UP001165960">
    <property type="component" value="Unassembled WGS sequence"/>
</dbReference>